<dbReference type="Pfam" id="PF21848">
    <property type="entry name" value="DUF6907"/>
    <property type="match status" value="1"/>
</dbReference>
<dbReference type="EMBL" id="LT629749">
    <property type="protein sequence ID" value="SDT34974.1"/>
    <property type="molecule type" value="Genomic_DNA"/>
</dbReference>
<protein>
    <submittedName>
        <fullName evidence="1">Uncharacterized protein</fullName>
    </submittedName>
</protein>
<name>A0A1H1ZMR3_9ACTN</name>
<dbReference type="Proteomes" id="UP000199092">
    <property type="component" value="Chromosome I"/>
</dbReference>
<evidence type="ECO:0000313" key="2">
    <source>
        <dbReference type="Proteomes" id="UP000199092"/>
    </source>
</evidence>
<reference evidence="1 2" key="1">
    <citation type="submission" date="2016-10" db="EMBL/GenBank/DDBJ databases">
        <authorList>
            <person name="de Groot N.N."/>
        </authorList>
    </citation>
    <scope>NUCLEOTIDE SEQUENCE [LARGE SCALE GENOMIC DNA]</scope>
    <source>
        <strain evidence="1 2">DSM 21741</strain>
    </source>
</reference>
<accession>A0A1H1ZMR3</accession>
<evidence type="ECO:0000313" key="1">
    <source>
        <dbReference type="EMBL" id="SDT34974.1"/>
    </source>
</evidence>
<gene>
    <name evidence="1" type="ORF">SAMN04488543_3880</name>
</gene>
<dbReference type="RefSeq" id="WP_091414990.1">
    <property type="nucleotide sequence ID" value="NZ_LT629749.1"/>
</dbReference>
<sequence length="135" mass="14700">MANLAPDDRANRPNYGLEVATNNNCPAWCLDAVGHGYDDDSALDQPARWHNGFSADMQTAKTNRYGPRRHLSVSLAARETVDARTGEVLRMDRPEICLGGDIDTVSLTAAEARLLAQHLLKAAEQQSAIDGLEAR</sequence>
<keyword evidence="2" id="KW-1185">Reference proteome</keyword>
<dbReference type="InterPro" id="IPR054202">
    <property type="entry name" value="DUF6907"/>
</dbReference>
<organism evidence="1 2">
    <name type="scientific">Friedmanniella luteola</name>
    <dbReference type="NCBI Taxonomy" id="546871"/>
    <lineage>
        <taxon>Bacteria</taxon>
        <taxon>Bacillati</taxon>
        <taxon>Actinomycetota</taxon>
        <taxon>Actinomycetes</taxon>
        <taxon>Propionibacteriales</taxon>
        <taxon>Nocardioidaceae</taxon>
        <taxon>Friedmanniella</taxon>
    </lineage>
</organism>
<proteinExistence type="predicted"/>
<dbReference type="AlphaFoldDB" id="A0A1H1ZMR3"/>